<dbReference type="RefSeq" id="WP_239368642.1">
    <property type="nucleotide sequence ID" value="NZ_JAKREW010000024.1"/>
</dbReference>
<dbReference type="SUPFAM" id="SSF53254">
    <property type="entry name" value="Phosphoglycerate mutase-like"/>
    <property type="match status" value="1"/>
</dbReference>
<evidence type="ECO:0000313" key="1">
    <source>
        <dbReference type="EMBL" id="MCG7507475.1"/>
    </source>
</evidence>
<accession>A0ABS9QJ77</accession>
<proteinExistence type="predicted"/>
<dbReference type="CDD" id="cd07067">
    <property type="entry name" value="HP_PGM_like"/>
    <property type="match status" value="1"/>
</dbReference>
<dbReference type="InterPro" id="IPR029033">
    <property type="entry name" value="His_PPase_superfam"/>
</dbReference>
<dbReference type="InterPro" id="IPR013078">
    <property type="entry name" value="His_Pase_superF_clade-1"/>
</dbReference>
<keyword evidence="2" id="KW-1185">Reference proteome</keyword>
<reference evidence="1 2" key="1">
    <citation type="submission" date="2022-02" db="EMBL/GenBank/DDBJ databases">
        <title>Draft genome sequence of Mezorhizobium retamae strain IRAMC:0171 isolated from Retama raetam nodules.</title>
        <authorList>
            <person name="Bengaied R."/>
            <person name="Sbissi I."/>
            <person name="Huber K."/>
            <person name="Ghodbane F."/>
            <person name="Nouioui I."/>
            <person name="Tarhouni M."/>
            <person name="Gtari M."/>
        </authorList>
    </citation>
    <scope>NUCLEOTIDE SEQUENCE [LARGE SCALE GENOMIC DNA]</scope>
    <source>
        <strain evidence="1 2">IRAMC:0171</strain>
    </source>
</reference>
<dbReference type="Gene3D" id="3.40.50.1240">
    <property type="entry name" value="Phosphoglycerate mutase-like"/>
    <property type="match status" value="1"/>
</dbReference>
<dbReference type="EMBL" id="JAKREW010000024">
    <property type="protein sequence ID" value="MCG7507475.1"/>
    <property type="molecule type" value="Genomic_DNA"/>
</dbReference>
<dbReference type="Pfam" id="PF00300">
    <property type="entry name" value="His_Phos_1"/>
    <property type="match status" value="1"/>
</dbReference>
<protein>
    <submittedName>
        <fullName evidence="1">Histidine phosphatase family protein</fullName>
    </submittedName>
</protein>
<name>A0ABS9QJ77_9HYPH</name>
<gene>
    <name evidence="1" type="ORF">L4923_20780</name>
</gene>
<sequence>MTAAGRRGFFPADEPLEDKAIVDASALAGSLDAADHFWTSPALRARQTAKALGLQVTEVEALRDQDFGAWAGRAFKDVQHRQPEVSHALLTDPELAPPDGESFQGVALRVATLFDRLIAEPGHRIAVTHPAVIRAAILHVLKAPLMGFRYIDVEPLSFADFRSDGTRWLLRASGAVVPKSRLAKDSA</sequence>
<dbReference type="Proteomes" id="UP001201701">
    <property type="component" value="Unassembled WGS sequence"/>
</dbReference>
<organism evidence="1 2">
    <name type="scientific">Mesorhizobium retamae</name>
    <dbReference type="NCBI Taxonomy" id="2912854"/>
    <lineage>
        <taxon>Bacteria</taxon>
        <taxon>Pseudomonadati</taxon>
        <taxon>Pseudomonadota</taxon>
        <taxon>Alphaproteobacteria</taxon>
        <taxon>Hyphomicrobiales</taxon>
        <taxon>Phyllobacteriaceae</taxon>
        <taxon>Mesorhizobium</taxon>
    </lineage>
</organism>
<comment type="caution">
    <text evidence="1">The sequence shown here is derived from an EMBL/GenBank/DDBJ whole genome shotgun (WGS) entry which is preliminary data.</text>
</comment>
<evidence type="ECO:0000313" key="2">
    <source>
        <dbReference type="Proteomes" id="UP001201701"/>
    </source>
</evidence>